<evidence type="ECO:0000256" key="2">
    <source>
        <dbReference type="ARBA" id="ARBA00023186"/>
    </source>
</evidence>
<evidence type="ECO:0000313" key="4">
    <source>
        <dbReference type="EMBL" id="MFD0916049.1"/>
    </source>
</evidence>
<dbReference type="Pfam" id="PF01774">
    <property type="entry name" value="UreD"/>
    <property type="match status" value="1"/>
</dbReference>
<evidence type="ECO:0000256" key="3">
    <source>
        <dbReference type="HAMAP-Rule" id="MF_01384"/>
    </source>
</evidence>
<comment type="similarity">
    <text evidence="1 3">Belongs to the UreD family.</text>
</comment>
<evidence type="ECO:0000256" key="1">
    <source>
        <dbReference type="ARBA" id="ARBA00007177"/>
    </source>
</evidence>
<accession>A0ABW3FGY8</accession>
<comment type="subcellular location">
    <subcellularLocation>
        <location evidence="3">Cytoplasm</location>
    </subcellularLocation>
</comment>
<keyword evidence="3" id="KW-0996">Nickel insertion</keyword>
<dbReference type="InterPro" id="IPR002669">
    <property type="entry name" value="UreD"/>
</dbReference>
<sequence length="293" mass="31782">MTTLGNTFNLIFMFDAPILPASPAAQPATRMQRSFGRGFLQVKSKGGRSRIADLYQQGCAKIRLPRQHGAGLEAVMINSSGGLTGGDRMAWQFTLDDDSELTVTSQACERIYKASADIARSDIALKLGENARLNWLPQETILFDRSSFNRSLSVDMAANATLLLGEAVLFGRQRMGESVKHAFFHDRWRIRRDGNLIHAEDMGIEGDAASAFAASTGTNSHPAIATLLLVSPQAEMLLEPVRQIIGDNGGASFWQGKLAVRLTAASGHALRAPLIAALRLLNDGATLPKVWHQ</sequence>
<name>A0ABW3FGY8_9HYPH</name>
<dbReference type="PANTHER" id="PTHR33643:SF1">
    <property type="entry name" value="UREASE ACCESSORY PROTEIN D"/>
    <property type="match status" value="1"/>
</dbReference>
<reference evidence="5" key="1">
    <citation type="journal article" date="2019" name="Int. J. Syst. Evol. Microbiol.">
        <title>The Global Catalogue of Microorganisms (GCM) 10K type strain sequencing project: providing services to taxonomists for standard genome sequencing and annotation.</title>
        <authorList>
            <consortium name="The Broad Institute Genomics Platform"/>
            <consortium name="The Broad Institute Genome Sequencing Center for Infectious Disease"/>
            <person name="Wu L."/>
            <person name="Ma J."/>
        </authorList>
    </citation>
    <scope>NUCLEOTIDE SEQUENCE [LARGE SCALE GENOMIC DNA]</scope>
    <source>
        <strain evidence="5">CCUG 60023</strain>
    </source>
</reference>
<keyword evidence="5" id="KW-1185">Reference proteome</keyword>
<proteinExistence type="inferred from homology"/>
<comment type="caution">
    <text evidence="4">The sequence shown here is derived from an EMBL/GenBank/DDBJ whole genome shotgun (WGS) entry which is preliminary data.</text>
</comment>
<evidence type="ECO:0000313" key="5">
    <source>
        <dbReference type="Proteomes" id="UP001597101"/>
    </source>
</evidence>
<gene>
    <name evidence="3" type="primary">ureD</name>
    <name evidence="4" type="ORF">ACFQ14_06480</name>
</gene>
<keyword evidence="2 3" id="KW-0143">Chaperone</keyword>
<comment type="subunit">
    <text evidence="3">UreD, UreF and UreG form a complex that acts as a GTP-hydrolysis-dependent molecular chaperone, activating the urease apoprotein by helping to assemble the nickel containing metallocenter of UreC. The UreE protein probably delivers the nickel.</text>
</comment>
<keyword evidence="3" id="KW-0963">Cytoplasm</keyword>
<comment type="function">
    <text evidence="3">Required for maturation of urease via the functional incorporation of the urease nickel metallocenter.</text>
</comment>
<organism evidence="4 5">
    <name type="scientific">Pseudahrensia aquimaris</name>
    <dbReference type="NCBI Taxonomy" id="744461"/>
    <lineage>
        <taxon>Bacteria</taxon>
        <taxon>Pseudomonadati</taxon>
        <taxon>Pseudomonadota</taxon>
        <taxon>Alphaproteobacteria</taxon>
        <taxon>Hyphomicrobiales</taxon>
        <taxon>Ahrensiaceae</taxon>
        <taxon>Pseudahrensia</taxon>
    </lineage>
</organism>
<dbReference type="Proteomes" id="UP001597101">
    <property type="component" value="Unassembled WGS sequence"/>
</dbReference>
<dbReference type="RefSeq" id="WP_377211885.1">
    <property type="nucleotide sequence ID" value="NZ_JBHTJV010000003.1"/>
</dbReference>
<protein>
    <recommendedName>
        <fullName evidence="3">Urease accessory protein UreD</fullName>
    </recommendedName>
</protein>
<dbReference type="HAMAP" id="MF_01384">
    <property type="entry name" value="UreD"/>
    <property type="match status" value="1"/>
</dbReference>
<dbReference type="EMBL" id="JBHTJV010000003">
    <property type="protein sequence ID" value="MFD0916049.1"/>
    <property type="molecule type" value="Genomic_DNA"/>
</dbReference>
<dbReference type="PANTHER" id="PTHR33643">
    <property type="entry name" value="UREASE ACCESSORY PROTEIN D"/>
    <property type="match status" value="1"/>
</dbReference>